<evidence type="ECO:0000313" key="3">
    <source>
        <dbReference type="EMBL" id="GBM42032.1"/>
    </source>
</evidence>
<keyword evidence="2" id="KW-0472">Membrane</keyword>
<comment type="caution">
    <text evidence="3">The sequence shown here is derived from an EMBL/GenBank/DDBJ whole genome shotgun (WGS) entry which is preliminary data.</text>
</comment>
<feature type="compositionally biased region" description="Polar residues" evidence="1">
    <location>
        <begin position="1"/>
        <end position="20"/>
    </location>
</feature>
<organism evidence="3 4">
    <name type="scientific">Araneus ventricosus</name>
    <name type="common">Orbweaver spider</name>
    <name type="synonym">Epeira ventricosa</name>
    <dbReference type="NCBI Taxonomy" id="182803"/>
    <lineage>
        <taxon>Eukaryota</taxon>
        <taxon>Metazoa</taxon>
        <taxon>Ecdysozoa</taxon>
        <taxon>Arthropoda</taxon>
        <taxon>Chelicerata</taxon>
        <taxon>Arachnida</taxon>
        <taxon>Araneae</taxon>
        <taxon>Araneomorphae</taxon>
        <taxon>Entelegynae</taxon>
        <taxon>Araneoidea</taxon>
        <taxon>Araneidae</taxon>
        <taxon>Araneus</taxon>
    </lineage>
</organism>
<evidence type="ECO:0000313" key="4">
    <source>
        <dbReference type="Proteomes" id="UP000499080"/>
    </source>
</evidence>
<keyword evidence="2" id="KW-0812">Transmembrane</keyword>
<proteinExistence type="predicted"/>
<gene>
    <name evidence="3" type="ORF">AVEN_3263_1</name>
</gene>
<evidence type="ECO:0000256" key="1">
    <source>
        <dbReference type="SAM" id="MobiDB-lite"/>
    </source>
</evidence>
<keyword evidence="4" id="KW-1185">Reference proteome</keyword>
<protein>
    <submittedName>
        <fullName evidence="3">Uncharacterized protein</fullName>
    </submittedName>
</protein>
<feature type="transmembrane region" description="Helical" evidence="2">
    <location>
        <begin position="70"/>
        <end position="88"/>
    </location>
</feature>
<feature type="region of interest" description="Disordered" evidence="1">
    <location>
        <begin position="1"/>
        <end position="39"/>
    </location>
</feature>
<accession>A0A4Y2FKK7</accession>
<dbReference type="EMBL" id="BGPR01000983">
    <property type="protein sequence ID" value="GBM42032.1"/>
    <property type="molecule type" value="Genomic_DNA"/>
</dbReference>
<dbReference type="AlphaFoldDB" id="A0A4Y2FKK7"/>
<name>A0A4Y2FKK7_ARAVE</name>
<keyword evidence="2" id="KW-1133">Transmembrane helix</keyword>
<sequence length="95" mass="10770">MGTLPMNPQSGVESIDSSPITEDAVSMETPPEKREDAAKKRFKSRYRIQDLAERATRDHSEVFPLDRPGFLLGVEFFSFSFFCAVFSIRGRHRSG</sequence>
<reference evidence="3 4" key="1">
    <citation type="journal article" date="2019" name="Sci. Rep.">
        <title>Orb-weaving spider Araneus ventricosus genome elucidates the spidroin gene catalogue.</title>
        <authorList>
            <person name="Kono N."/>
            <person name="Nakamura H."/>
            <person name="Ohtoshi R."/>
            <person name="Moran D.A.P."/>
            <person name="Shinohara A."/>
            <person name="Yoshida Y."/>
            <person name="Fujiwara M."/>
            <person name="Mori M."/>
            <person name="Tomita M."/>
            <person name="Arakawa K."/>
        </authorList>
    </citation>
    <scope>NUCLEOTIDE SEQUENCE [LARGE SCALE GENOMIC DNA]</scope>
</reference>
<evidence type="ECO:0000256" key="2">
    <source>
        <dbReference type="SAM" id="Phobius"/>
    </source>
</evidence>
<feature type="compositionally biased region" description="Basic and acidic residues" evidence="1">
    <location>
        <begin position="30"/>
        <end position="39"/>
    </location>
</feature>
<dbReference type="Proteomes" id="UP000499080">
    <property type="component" value="Unassembled WGS sequence"/>
</dbReference>